<dbReference type="Gene3D" id="3.30.450.60">
    <property type="match status" value="1"/>
</dbReference>
<protein>
    <recommendedName>
        <fullName evidence="6">AP complex subunit sigma</fullName>
    </recommendedName>
</protein>
<keyword evidence="5 6" id="KW-0472">Membrane</keyword>
<dbReference type="VEuPathDB" id="MicrosporidiaDB:CWI37_0369p0030"/>
<gene>
    <name evidence="8" type="ORF">CWI37_0369p0030</name>
    <name evidence="10" type="ORF">CWI38_0807p0010</name>
    <name evidence="9" type="ORF">CWI38_1392p0030</name>
</gene>
<evidence type="ECO:0000256" key="3">
    <source>
        <dbReference type="ARBA" id="ARBA00022448"/>
    </source>
</evidence>
<accession>A0A4Q9L5Z9</accession>
<evidence type="ECO:0000256" key="6">
    <source>
        <dbReference type="PIRNR" id="PIRNR015588"/>
    </source>
</evidence>
<name>A0A4Q9L5Z9_9MICR</name>
<dbReference type="EMBL" id="PITK01001392">
    <property type="protein sequence ID" value="TBU11090.1"/>
    <property type="molecule type" value="Genomic_DNA"/>
</dbReference>
<dbReference type="VEuPathDB" id="MicrosporidiaDB:CWI38_0807p0010"/>
<dbReference type="EMBL" id="PITJ01000369">
    <property type="protein sequence ID" value="TBU03028.1"/>
    <property type="molecule type" value="Genomic_DNA"/>
</dbReference>
<dbReference type="EMBL" id="PITK01000807">
    <property type="protein sequence ID" value="TBU12313.1"/>
    <property type="molecule type" value="Genomic_DNA"/>
</dbReference>
<dbReference type="STRING" id="1176355.A0A4Q9L5Z9"/>
<organism evidence="8 12">
    <name type="scientific">Hamiltosporidium tvaerminnensis</name>
    <dbReference type="NCBI Taxonomy" id="1176355"/>
    <lineage>
        <taxon>Eukaryota</taxon>
        <taxon>Fungi</taxon>
        <taxon>Fungi incertae sedis</taxon>
        <taxon>Microsporidia</taxon>
        <taxon>Dubosqiidae</taxon>
        <taxon>Hamiltosporidium</taxon>
    </lineage>
</organism>
<evidence type="ECO:0000256" key="2">
    <source>
        <dbReference type="ARBA" id="ARBA00006972"/>
    </source>
</evidence>
<sequence>MILKILGFNRKKEIRITRTYFKISIDDKTIIKEILLLKEPDKIIKKEKFTILFEKFASIILCFVVDNSENLFYISNAMNTFVIVLDKYFKRVCELNLIYSFDKVHYLLDNYICNGKVIETDEITILNKMNIFQEKILNEKY</sequence>
<keyword evidence="11" id="KW-1185">Reference proteome</keyword>
<dbReference type="GO" id="GO:0006886">
    <property type="term" value="P:intracellular protein transport"/>
    <property type="evidence" value="ECO:0007669"/>
    <property type="project" value="UniProtKB-UniRule"/>
</dbReference>
<dbReference type="PIRSF" id="PIRSF015588">
    <property type="entry name" value="AP_complex_sigma"/>
    <property type="match status" value="1"/>
</dbReference>
<evidence type="ECO:0000256" key="1">
    <source>
        <dbReference type="ARBA" id="ARBA00004308"/>
    </source>
</evidence>
<dbReference type="OrthoDB" id="2186857at2759"/>
<dbReference type="InterPro" id="IPR011012">
    <property type="entry name" value="Longin-like_dom_sf"/>
</dbReference>
<comment type="caution">
    <text evidence="8">The sequence shown here is derived from an EMBL/GenBank/DDBJ whole genome shotgun (WGS) entry which is preliminary data.</text>
</comment>
<evidence type="ECO:0000313" key="12">
    <source>
        <dbReference type="Proteomes" id="UP000292362"/>
    </source>
</evidence>
<evidence type="ECO:0000256" key="5">
    <source>
        <dbReference type="ARBA" id="ARBA00023136"/>
    </source>
</evidence>
<evidence type="ECO:0000313" key="10">
    <source>
        <dbReference type="EMBL" id="TBU12313.1"/>
    </source>
</evidence>
<evidence type="ECO:0000313" key="11">
    <source>
        <dbReference type="Proteomes" id="UP000292282"/>
    </source>
</evidence>
<dbReference type="PANTHER" id="PTHR11753">
    <property type="entry name" value="ADAPTOR COMPLEXES SMALL SUBUNIT FAMILY"/>
    <property type="match status" value="1"/>
</dbReference>
<dbReference type="InterPro" id="IPR022775">
    <property type="entry name" value="AP_mu_sigma_su"/>
</dbReference>
<dbReference type="Pfam" id="PF01217">
    <property type="entry name" value="Clat_adaptor_s"/>
    <property type="match status" value="1"/>
</dbReference>
<evidence type="ECO:0000313" key="9">
    <source>
        <dbReference type="EMBL" id="TBU11090.1"/>
    </source>
</evidence>
<dbReference type="Proteomes" id="UP000292282">
    <property type="component" value="Unassembled WGS sequence"/>
</dbReference>
<evidence type="ECO:0000259" key="7">
    <source>
        <dbReference type="Pfam" id="PF01217"/>
    </source>
</evidence>
<feature type="domain" description="AP complex mu/sigma subunit" evidence="7">
    <location>
        <begin position="1"/>
        <end position="134"/>
    </location>
</feature>
<dbReference type="Proteomes" id="UP000292362">
    <property type="component" value="Unassembled WGS sequence"/>
</dbReference>
<dbReference type="AlphaFoldDB" id="A0A4Q9L5Z9"/>
<reference evidence="11 12" key="1">
    <citation type="submission" date="2017-12" db="EMBL/GenBank/DDBJ databases">
        <authorList>
            <person name="Pombert J.-F."/>
            <person name="Haag K.L."/>
            <person name="Ebert D."/>
        </authorList>
    </citation>
    <scope>NUCLEOTIDE SEQUENCE [LARGE SCALE GENOMIC DNA]</scope>
    <source>
        <strain evidence="8">FI-OER-3-3</strain>
        <strain evidence="9">IL-G-3</strain>
    </source>
</reference>
<keyword evidence="4 6" id="KW-0653">Protein transport</keyword>
<evidence type="ECO:0000256" key="4">
    <source>
        <dbReference type="ARBA" id="ARBA00022927"/>
    </source>
</evidence>
<dbReference type="VEuPathDB" id="MicrosporidiaDB:CWI38_1392p0030"/>
<evidence type="ECO:0000313" key="8">
    <source>
        <dbReference type="EMBL" id="TBU03028.1"/>
    </source>
</evidence>
<dbReference type="SUPFAM" id="SSF64356">
    <property type="entry name" value="SNARE-like"/>
    <property type="match status" value="1"/>
</dbReference>
<dbReference type="InterPro" id="IPR016635">
    <property type="entry name" value="AP_complex_ssu"/>
</dbReference>
<keyword evidence="3 6" id="KW-0813">Transport</keyword>
<comment type="similarity">
    <text evidence="2 6">Belongs to the adaptor complexes small subunit family.</text>
</comment>
<dbReference type="GO" id="GO:0012505">
    <property type="term" value="C:endomembrane system"/>
    <property type="evidence" value="ECO:0007669"/>
    <property type="project" value="UniProtKB-SubCell"/>
</dbReference>
<comment type="subcellular location">
    <subcellularLocation>
        <location evidence="1">Endomembrane system</location>
    </subcellularLocation>
</comment>
<proteinExistence type="inferred from homology"/>